<protein>
    <submittedName>
        <fullName evidence="3">Uncharacterized protein</fullName>
    </submittedName>
</protein>
<dbReference type="RefSeq" id="XP_005790026.1">
    <property type="nucleotide sequence ID" value="XM_005789969.1"/>
</dbReference>
<proteinExistence type="predicted"/>
<keyword evidence="4" id="KW-1185">Reference proteome</keyword>
<dbReference type="HOGENOM" id="CLU_2241702_0_0_1"/>
<dbReference type="GeneID" id="17282867"/>
<organism evidence="3 4">
    <name type="scientific">Emiliania huxleyi (strain CCMP1516)</name>
    <dbReference type="NCBI Taxonomy" id="280463"/>
    <lineage>
        <taxon>Eukaryota</taxon>
        <taxon>Haptista</taxon>
        <taxon>Haptophyta</taxon>
        <taxon>Prymnesiophyceae</taxon>
        <taxon>Isochrysidales</taxon>
        <taxon>Noelaerhabdaceae</taxon>
        <taxon>Emiliania</taxon>
    </lineage>
</organism>
<sequence>MTSLDHGALHDFDFGSGAPAPSAPWTIIAPCAGGGGAVAVVAGWLLWRWCKRRRLRRIWSQHVLRSDAVNYAWSPSNARFLDAHAQDTPPSARDTPRFSQAGDDR</sequence>
<reference evidence="3" key="2">
    <citation type="submission" date="2024-10" db="UniProtKB">
        <authorList>
            <consortium name="EnsemblProtists"/>
        </authorList>
    </citation>
    <scope>IDENTIFICATION</scope>
</reference>
<name>A0A0D3KPB2_EMIH1</name>
<keyword evidence="2" id="KW-0812">Transmembrane</keyword>
<dbReference type="PaxDb" id="2903-EOD37597"/>
<dbReference type="KEGG" id="ehx:EMIHUDRAFT_252020"/>
<evidence type="ECO:0000256" key="1">
    <source>
        <dbReference type="SAM" id="MobiDB-lite"/>
    </source>
</evidence>
<evidence type="ECO:0000313" key="3">
    <source>
        <dbReference type="EnsemblProtists" id="EOD37597"/>
    </source>
</evidence>
<feature type="region of interest" description="Disordered" evidence="1">
    <location>
        <begin position="83"/>
        <end position="105"/>
    </location>
</feature>
<feature type="transmembrane region" description="Helical" evidence="2">
    <location>
        <begin position="27"/>
        <end position="47"/>
    </location>
</feature>
<dbReference type="AlphaFoldDB" id="A0A0D3KPB2"/>
<evidence type="ECO:0000313" key="4">
    <source>
        <dbReference type="Proteomes" id="UP000013827"/>
    </source>
</evidence>
<evidence type="ECO:0000256" key="2">
    <source>
        <dbReference type="SAM" id="Phobius"/>
    </source>
</evidence>
<keyword evidence="2" id="KW-0472">Membrane</keyword>
<accession>A0A0D3KPB2</accession>
<dbReference type="EnsemblProtists" id="EOD37597">
    <property type="protein sequence ID" value="EOD37597"/>
    <property type="gene ID" value="EMIHUDRAFT_252020"/>
</dbReference>
<dbReference type="Proteomes" id="UP000013827">
    <property type="component" value="Unassembled WGS sequence"/>
</dbReference>
<keyword evidence="2" id="KW-1133">Transmembrane helix</keyword>
<reference evidence="4" key="1">
    <citation type="journal article" date="2013" name="Nature">
        <title>Pan genome of the phytoplankton Emiliania underpins its global distribution.</title>
        <authorList>
            <person name="Read B.A."/>
            <person name="Kegel J."/>
            <person name="Klute M.J."/>
            <person name="Kuo A."/>
            <person name="Lefebvre S.C."/>
            <person name="Maumus F."/>
            <person name="Mayer C."/>
            <person name="Miller J."/>
            <person name="Monier A."/>
            <person name="Salamov A."/>
            <person name="Young J."/>
            <person name="Aguilar M."/>
            <person name="Claverie J.M."/>
            <person name="Frickenhaus S."/>
            <person name="Gonzalez K."/>
            <person name="Herman E.K."/>
            <person name="Lin Y.C."/>
            <person name="Napier J."/>
            <person name="Ogata H."/>
            <person name="Sarno A.F."/>
            <person name="Shmutz J."/>
            <person name="Schroeder D."/>
            <person name="de Vargas C."/>
            <person name="Verret F."/>
            <person name="von Dassow P."/>
            <person name="Valentin K."/>
            <person name="Van de Peer Y."/>
            <person name="Wheeler G."/>
            <person name="Dacks J.B."/>
            <person name="Delwiche C.F."/>
            <person name="Dyhrman S.T."/>
            <person name="Glockner G."/>
            <person name="John U."/>
            <person name="Richards T."/>
            <person name="Worden A.Z."/>
            <person name="Zhang X."/>
            <person name="Grigoriev I.V."/>
            <person name="Allen A.E."/>
            <person name="Bidle K."/>
            <person name="Borodovsky M."/>
            <person name="Bowler C."/>
            <person name="Brownlee C."/>
            <person name="Cock J.M."/>
            <person name="Elias M."/>
            <person name="Gladyshev V.N."/>
            <person name="Groth M."/>
            <person name="Guda C."/>
            <person name="Hadaegh A."/>
            <person name="Iglesias-Rodriguez M.D."/>
            <person name="Jenkins J."/>
            <person name="Jones B.M."/>
            <person name="Lawson T."/>
            <person name="Leese F."/>
            <person name="Lindquist E."/>
            <person name="Lobanov A."/>
            <person name="Lomsadze A."/>
            <person name="Malik S.B."/>
            <person name="Marsh M.E."/>
            <person name="Mackinder L."/>
            <person name="Mock T."/>
            <person name="Mueller-Roeber B."/>
            <person name="Pagarete A."/>
            <person name="Parker M."/>
            <person name="Probert I."/>
            <person name="Quesneville H."/>
            <person name="Raines C."/>
            <person name="Rensing S.A."/>
            <person name="Riano-Pachon D.M."/>
            <person name="Richier S."/>
            <person name="Rokitta S."/>
            <person name="Shiraiwa Y."/>
            <person name="Soanes D.M."/>
            <person name="van der Giezen M."/>
            <person name="Wahlund T.M."/>
            <person name="Williams B."/>
            <person name="Wilson W."/>
            <person name="Wolfe G."/>
            <person name="Wurch L.L."/>
        </authorList>
    </citation>
    <scope>NUCLEOTIDE SEQUENCE</scope>
</reference>